<name>A0A1Q3EL18_LENED</name>
<evidence type="ECO:0000313" key="2">
    <source>
        <dbReference type="EMBL" id="GAW07876.1"/>
    </source>
</evidence>
<accession>A0A1Q3EL18</accession>
<organism evidence="2 3">
    <name type="scientific">Lentinula edodes</name>
    <name type="common">Shiitake mushroom</name>
    <name type="synonym">Lentinus edodes</name>
    <dbReference type="NCBI Taxonomy" id="5353"/>
    <lineage>
        <taxon>Eukaryota</taxon>
        <taxon>Fungi</taxon>
        <taxon>Dikarya</taxon>
        <taxon>Basidiomycota</taxon>
        <taxon>Agaricomycotina</taxon>
        <taxon>Agaricomycetes</taxon>
        <taxon>Agaricomycetidae</taxon>
        <taxon>Agaricales</taxon>
        <taxon>Marasmiineae</taxon>
        <taxon>Omphalotaceae</taxon>
        <taxon>Lentinula</taxon>
    </lineage>
</organism>
<evidence type="ECO:0000313" key="3">
    <source>
        <dbReference type="Proteomes" id="UP000188533"/>
    </source>
</evidence>
<feature type="region of interest" description="Disordered" evidence="1">
    <location>
        <begin position="1"/>
        <end position="44"/>
    </location>
</feature>
<dbReference type="AlphaFoldDB" id="A0A1Q3EL18"/>
<dbReference type="Proteomes" id="UP000188533">
    <property type="component" value="Unassembled WGS sequence"/>
</dbReference>
<evidence type="ECO:0000256" key="1">
    <source>
        <dbReference type="SAM" id="MobiDB-lite"/>
    </source>
</evidence>
<dbReference type="EMBL" id="BDGU01000519">
    <property type="protein sequence ID" value="GAW07876.1"/>
    <property type="molecule type" value="Genomic_DNA"/>
</dbReference>
<feature type="compositionally biased region" description="Acidic residues" evidence="1">
    <location>
        <begin position="31"/>
        <end position="42"/>
    </location>
</feature>
<proteinExistence type="predicted"/>
<gene>
    <name evidence="2" type="ORF">LENED_009897</name>
</gene>
<reference evidence="2 3" key="1">
    <citation type="submission" date="2016-08" db="EMBL/GenBank/DDBJ databases">
        <authorList>
            <consortium name="Lentinula edodes genome sequencing consortium"/>
            <person name="Sakamoto Y."/>
            <person name="Nakade K."/>
            <person name="Sato S."/>
            <person name="Yoshida Y."/>
            <person name="Miyazaki K."/>
            <person name="Natsume S."/>
            <person name="Konno N."/>
        </authorList>
    </citation>
    <scope>NUCLEOTIDE SEQUENCE [LARGE SCALE GENOMIC DNA]</scope>
    <source>
        <strain evidence="2 3">NBRC 111202</strain>
    </source>
</reference>
<keyword evidence="3" id="KW-1185">Reference proteome</keyword>
<reference evidence="2 3" key="2">
    <citation type="submission" date="2017-02" db="EMBL/GenBank/DDBJ databases">
        <title>A genome survey and senescence transcriptome analysis in Lentinula edodes.</title>
        <authorList>
            <person name="Sakamoto Y."/>
            <person name="Nakade K."/>
            <person name="Sato S."/>
            <person name="Yoshida Y."/>
            <person name="Miyazaki K."/>
            <person name="Natsume S."/>
            <person name="Konno N."/>
        </authorList>
    </citation>
    <scope>NUCLEOTIDE SEQUENCE [LARGE SCALE GENOMIC DNA]</scope>
    <source>
        <strain evidence="2 3">NBRC 111202</strain>
    </source>
</reference>
<protein>
    <submittedName>
        <fullName evidence="2">Uncharacterized protein</fullName>
    </submittedName>
</protein>
<comment type="caution">
    <text evidence="2">The sequence shown here is derived from an EMBL/GenBank/DDBJ whole genome shotgun (WGS) entry which is preliminary data.</text>
</comment>
<sequence>MPVSPRRPVVEVRREKGKGRAKVPAQPVGGDPDDGDDDEEKEPCERCKAKKIPCLQQAGKQSSVIWKREGGSGERMAVMESQMAQSLANLRALREANSKSHQYLR</sequence>